<organism evidence="1 2">
    <name type="scientific">Gordonia defluvii</name>
    <dbReference type="NCBI Taxonomy" id="283718"/>
    <lineage>
        <taxon>Bacteria</taxon>
        <taxon>Bacillati</taxon>
        <taxon>Actinomycetota</taxon>
        <taxon>Actinomycetes</taxon>
        <taxon>Mycobacteriales</taxon>
        <taxon>Gordoniaceae</taxon>
        <taxon>Gordonia</taxon>
    </lineage>
</organism>
<dbReference type="Pfam" id="PF08282">
    <property type="entry name" value="Hydrolase_3"/>
    <property type="match status" value="1"/>
</dbReference>
<evidence type="ECO:0000313" key="2">
    <source>
        <dbReference type="Proteomes" id="UP001501035"/>
    </source>
</evidence>
<protein>
    <submittedName>
        <fullName evidence="1">Cof-type HAD-IIB family hydrolase</fullName>
    </submittedName>
</protein>
<dbReference type="Gene3D" id="3.30.1240.10">
    <property type="match status" value="1"/>
</dbReference>
<sequence length="290" mass="30490">MNGSFPGPVAPSLIASDVDGTLLDDQNTVTAATVAAITNAVRSGVDLVLATGRPPRWIAEVTDQLVVPDDLVGVRPGGSLVRYAVCANGAIVYDVANDRILHAAQLEVPRLRKLVEILEAVLPEAGLAAERAGASAHDAATRPFVATTGYQHAWLNPDHELVEDVDISDEPAVKLLAREPQMRSEQMAELLIPAVGDLAEVTFSTSNGLIELSVPQTHKASGLARLAELSGLPTEAVIAFGDMPNDIEMLRWASHGAAMAHGHPAAIAAADEVAPTNNDDGVAKVLNRYF</sequence>
<accession>A0ABP6LCK2</accession>
<dbReference type="Gene3D" id="3.40.50.1000">
    <property type="entry name" value="HAD superfamily/HAD-like"/>
    <property type="match status" value="1"/>
</dbReference>
<dbReference type="PANTHER" id="PTHR10000">
    <property type="entry name" value="PHOSPHOSERINE PHOSPHATASE"/>
    <property type="match status" value="1"/>
</dbReference>
<dbReference type="InterPro" id="IPR036412">
    <property type="entry name" value="HAD-like_sf"/>
</dbReference>
<dbReference type="GO" id="GO:0016787">
    <property type="term" value="F:hydrolase activity"/>
    <property type="evidence" value="ECO:0007669"/>
    <property type="project" value="UniProtKB-KW"/>
</dbReference>
<name>A0ABP6LCK2_9ACTN</name>
<keyword evidence="2" id="KW-1185">Reference proteome</keyword>
<gene>
    <name evidence="1" type="ORF">GCM10010528_16030</name>
</gene>
<dbReference type="RefSeq" id="WP_290713259.1">
    <property type="nucleotide sequence ID" value="NZ_BAAAVS010000023.1"/>
</dbReference>
<keyword evidence="1" id="KW-0378">Hydrolase</keyword>
<dbReference type="PANTHER" id="PTHR10000:SF8">
    <property type="entry name" value="HAD SUPERFAMILY HYDROLASE-LIKE, TYPE 3"/>
    <property type="match status" value="1"/>
</dbReference>
<dbReference type="NCBIfam" id="TIGR01484">
    <property type="entry name" value="HAD-SF-IIB"/>
    <property type="match status" value="1"/>
</dbReference>
<dbReference type="InterPro" id="IPR006379">
    <property type="entry name" value="HAD-SF_hydro_IIB"/>
</dbReference>
<proteinExistence type="predicted"/>
<evidence type="ECO:0000313" key="1">
    <source>
        <dbReference type="EMBL" id="GAA3036130.1"/>
    </source>
</evidence>
<dbReference type="EMBL" id="BAAAVS010000023">
    <property type="protein sequence ID" value="GAA3036130.1"/>
    <property type="molecule type" value="Genomic_DNA"/>
</dbReference>
<dbReference type="SUPFAM" id="SSF56784">
    <property type="entry name" value="HAD-like"/>
    <property type="match status" value="1"/>
</dbReference>
<comment type="caution">
    <text evidence="1">The sequence shown here is derived from an EMBL/GenBank/DDBJ whole genome shotgun (WGS) entry which is preliminary data.</text>
</comment>
<dbReference type="InterPro" id="IPR023214">
    <property type="entry name" value="HAD_sf"/>
</dbReference>
<dbReference type="Proteomes" id="UP001501035">
    <property type="component" value="Unassembled WGS sequence"/>
</dbReference>
<reference evidence="2" key="1">
    <citation type="journal article" date="2019" name="Int. J. Syst. Evol. Microbiol.">
        <title>The Global Catalogue of Microorganisms (GCM) 10K type strain sequencing project: providing services to taxonomists for standard genome sequencing and annotation.</title>
        <authorList>
            <consortium name="The Broad Institute Genomics Platform"/>
            <consortium name="The Broad Institute Genome Sequencing Center for Infectious Disease"/>
            <person name="Wu L."/>
            <person name="Ma J."/>
        </authorList>
    </citation>
    <scope>NUCLEOTIDE SEQUENCE [LARGE SCALE GENOMIC DNA]</scope>
    <source>
        <strain evidence="2">JCM 14234</strain>
    </source>
</reference>